<gene>
    <name evidence="9" type="ORF">JSQ98_13210</name>
</gene>
<dbReference type="EMBL" id="JAFEVO010000001">
    <property type="protein sequence ID" value="MBS3183144.1"/>
    <property type="molecule type" value="Genomic_DNA"/>
</dbReference>
<comment type="subcellular location">
    <subcellularLocation>
        <location evidence="1">Membrane</location>
        <topology evidence="1">Multi-pass membrane protein</topology>
    </subcellularLocation>
</comment>
<reference evidence="9 10" key="1">
    <citation type="submission" date="2021-02" db="EMBL/GenBank/DDBJ databases">
        <title>Draft genome and description of Leucobacter sp nov strain Marseille-Q4368.</title>
        <authorList>
            <person name="Boxberger M."/>
            <person name="La Scola B."/>
        </authorList>
    </citation>
    <scope>NUCLEOTIDE SEQUENCE [LARGE SCALE GENOMIC DNA]</scope>
    <source>
        <strain evidence="9 10">Marseille-Q4368</strain>
    </source>
</reference>
<feature type="transmembrane region" description="Helical" evidence="7">
    <location>
        <begin position="153"/>
        <end position="179"/>
    </location>
</feature>
<feature type="transmembrane region" description="Helical" evidence="7">
    <location>
        <begin position="127"/>
        <end position="147"/>
    </location>
</feature>
<protein>
    <submittedName>
        <fullName evidence="9">RDD family protein</fullName>
    </submittedName>
</protein>
<dbReference type="PROSITE" id="PS50006">
    <property type="entry name" value="FHA_DOMAIN"/>
    <property type="match status" value="1"/>
</dbReference>
<evidence type="ECO:0000256" key="7">
    <source>
        <dbReference type="SAM" id="Phobius"/>
    </source>
</evidence>
<dbReference type="InterPro" id="IPR008984">
    <property type="entry name" value="SMAD_FHA_dom_sf"/>
</dbReference>
<name>A0ABS5M7F5_9MICO</name>
<keyword evidence="3 7" id="KW-0812">Transmembrane</keyword>
<feature type="compositionally biased region" description="Low complexity" evidence="6">
    <location>
        <begin position="60"/>
        <end position="82"/>
    </location>
</feature>
<evidence type="ECO:0000313" key="9">
    <source>
        <dbReference type="EMBL" id="MBS3183144.1"/>
    </source>
</evidence>
<evidence type="ECO:0000256" key="4">
    <source>
        <dbReference type="ARBA" id="ARBA00022989"/>
    </source>
</evidence>
<keyword evidence="5 7" id="KW-0472">Membrane</keyword>
<keyword evidence="2" id="KW-0597">Phosphoprotein</keyword>
<dbReference type="RefSeq" id="WP_211650080.1">
    <property type="nucleotide sequence ID" value="NZ_JAFEVO010000001.1"/>
</dbReference>
<dbReference type="SUPFAM" id="SSF49879">
    <property type="entry name" value="SMAD/FHA domain"/>
    <property type="match status" value="1"/>
</dbReference>
<dbReference type="Gene3D" id="2.60.200.20">
    <property type="match status" value="1"/>
</dbReference>
<dbReference type="Pfam" id="PF06271">
    <property type="entry name" value="RDD"/>
    <property type="match status" value="1"/>
</dbReference>
<evidence type="ECO:0000256" key="2">
    <source>
        <dbReference type="ARBA" id="ARBA00022553"/>
    </source>
</evidence>
<feature type="region of interest" description="Disordered" evidence="6">
    <location>
        <begin position="1"/>
        <end position="105"/>
    </location>
</feature>
<feature type="transmembrane region" description="Helical" evidence="7">
    <location>
        <begin position="200"/>
        <end position="221"/>
    </location>
</feature>
<feature type="domain" description="FHA" evidence="8">
    <location>
        <begin position="382"/>
        <end position="432"/>
    </location>
</feature>
<evidence type="ECO:0000313" key="10">
    <source>
        <dbReference type="Proteomes" id="UP000811492"/>
    </source>
</evidence>
<evidence type="ECO:0000256" key="1">
    <source>
        <dbReference type="ARBA" id="ARBA00004141"/>
    </source>
</evidence>
<evidence type="ECO:0000259" key="8">
    <source>
        <dbReference type="PROSITE" id="PS50006"/>
    </source>
</evidence>
<sequence>MNDGARRRSRRGSAQPTRPSAVARPQPTQPPSSPAQHSVPQRAQHPRPPVPGAPVGGVAQGAPARGVPVQGAPAQRAAAQRATARRAAERRAAGRPASAQRSDIGRVSAALARSRAWARPAGLGARLAAYSIDAAVCFILAVAAWLLTGSLLVGGLVLAEAAIILLVVEARTGATVGNLALRQRTARDDAPYSPGMARGLVRGLVQGAGSFAAFIGGWVMVATSAADPEHMGRSLADRAGRTLVVKVPSAAERELWSRNAEAWALQAPVRPADAPPAPGTMTGAGGHTPEAAMLAHQQAVAPQAQLAHAGGVPIAQPTPPVTAPRAPAAATVASAAAPPLPPGVVAVDAPVAAAPAPREVGTLLLLNFDTGQRAQLRIPTVVNLGRRPEASDPEDQLVVVEDPDGSVSKTHLRLEYRGDSVWVSDLGSTNGSEMVDDTGATSALVRGARVRLEDGASVRMGQRSFTVATITGEL</sequence>
<evidence type="ECO:0000256" key="6">
    <source>
        <dbReference type="SAM" id="MobiDB-lite"/>
    </source>
</evidence>
<dbReference type="Pfam" id="PF00498">
    <property type="entry name" value="FHA"/>
    <property type="match status" value="1"/>
</dbReference>
<dbReference type="CDD" id="cd00060">
    <property type="entry name" value="FHA"/>
    <property type="match status" value="1"/>
</dbReference>
<keyword evidence="4 7" id="KW-1133">Transmembrane helix</keyword>
<accession>A0ABS5M7F5</accession>
<dbReference type="InterPro" id="IPR000253">
    <property type="entry name" value="FHA_dom"/>
</dbReference>
<keyword evidence="10" id="KW-1185">Reference proteome</keyword>
<evidence type="ECO:0000256" key="5">
    <source>
        <dbReference type="ARBA" id="ARBA00023136"/>
    </source>
</evidence>
<evidence type="ECO:0000256" key="3">
    <source>
        <dbReference type="ARBA" id="ARBA00022692"/>
    </source>
</evidence>
<dbReference type="InterPro" id="IPR010432">
    <property type="entry name" value="RDD"/>
</dbReference>
<organism evidence="9 10">
    <name type="scientific">Leucobacter manosquensis</name>
    <dbReference type="NCBI Taxonomy" id="2810611"/>
    <lineage>
        <taxon>Bacteria</taxon>
        <taxon>Bacillati</taxon>
        <taxon>Actinomycetota</taxon>
        <taxon>Actinomycetes</taxon>
        <taxon>Micrococcales</taxon>
        <taxon>Microbacteriaceae</taxon>
        <taxon>Leucobacter</taxon>
    </lineage>
</organism>
<proteinExistence type="predicted"/>
<dbReference type="Proteomes" id="UP000811492">
    <property type="component" value="Unassembled WGS sequence"/>
</dbReference>
<comment type="caution">
    <text evidence="9">The sequence shown here is derived from an EMBL/GenBank/DDBJ whole genome shotgun (WGS) entry which is preliminary data.</text>
</comment>